<accession>A0A2W7NMK5</accession>
<dbReference type="GO" id="GO:0050136">
    <property type="term" value="F:NADH dehydrogenase (quinone) (non-electrogenic) activity"/>
    <property type="evidence" value="ECO:0007669"/>
    <property type="project" value="UniProtKB-UniRule"/>
</dbReference>
<feature type="transmembrane region" description="Helical" evidence="5">
    <location>
        <begin position="68"/>
        <end position="87"/>
    </location>
</feature>
<keyword evidence="5" id="KW-0874">Quinone</keyword>
<comment type="caution">
    <text evidence="8">The sequence shown here is derived from an EMBL/GenBank/DDBJ whole genome shotgun (WGS) entry which is preliminary data.</text>
</comment>
<name>A0A2W7NMK5_9BACT</name>
<proteinExistence type="inferred from homology"/>
<dbReference type="GO" id="GO:0042773">
    <property type="term" value="P:ATP synthesis coupled electron transport"/>
    <property type="evidence" value="ECO:0007669"/>
    <property type="project" value="InterPro"/>
</dbReference>
<dbReference type="Proteomes" id="UP000249239">
    <property type="component" value="Unassembled WGS sequence"/>
</dbReference>
<evidence type="ECO:0000313" key="8">
    <source>
        <dbReference type="EMBL" id="PZX17894.1"/>
    </source>
</evidence>
<feature type="transmembrane region" description="Helical" evidence="5">
    <location>
        <begin position="438"/>
        <end position="456"/>
    </location>
</feature>
<feature type="transmembrane region" description="Helical" evidence="5">
    <location>
        <begin position="228"/>
        <end position="249"/>
    </location>
</feature>
<feature type="transmembrane region" description="Helical" evidence="5">
    <location>
        <begin position="193"/>
        <end position="216"/>
    </location>
</feature>
<comment type="catalytic activity">
    <reaction evidence="5">
        <text>a quinone + NADH + 5 H(+)(in) = a quinol + NAD(+) + 4 H(+)(out)</text>
        <dbReference type="Rhea" id="RHEA:57888"/>
        <dbReference type="ChEBI" id="CHEBI:15378"/>
        <dbReference type="ChEBI" id="CHEBI:24646"/>
        <dbReference type="ChEBI" id="CHEBI:57540"/>
        <dbReference type="ChEBI" id="CHEBI:57945"/>
        <dbReference type="ChEBI" id="CHEBI:132124"/>
    </reaction>
</comment>
<comment type="similarity">
    <text evidence="5">Belongs to the complex I subunit 2 family.</text>
</comment>
<keyword evidence="2 5" id="KW-0812">Transmembrane</keyword>
<feature type="transmembrane region" description="Helical" evidence="5">
    <location>
        <begin position="30"/>
        <end position="48"/>
    </location>
</feature>
<keyword evidence="5" id="KW-0813">Transport</keyword>
<dbReference type="AlphaFoldDB" id="A0A2W7NMK5"/>
<organism evidence="8 9">
    <name type="scientific">Breznakibacter xylanolyticus</name>
    <dbReference type="NCBI Taxonomy" id="990"/>
    <lineage>
        <taxon>Bacteria</taxon>
        <taxon>Pseudomonadati</taxon>
        <taxon>Bacteroidota</taxon>
        <taxon>Bacteroidia</taxon>
        <taxon>Marinilabiliales</taxon>
        <taxon>Marinilabiliaceae</taxon>
        <taxon>Breznakibacter</taxon>
    </lineage>
</organism>
<evidence type="ECO:0000256" key="4">
    <source>
        <dbReference type="ARBA" id="ARBA00023136"/>
    </source>
</evidence>
<dbReference type="InterPro" id="IPR010096">
    <property type="entry name" value="NADH-Q_OxRdtase_suN/2"/>
</dbReference>
<keyword evidence="4 5" id="KW-0472">Membrane</keyword>
<comment type="subcellular location">
    <subcellularLocation>
        <location evidence="5">Cell membrane</location>
        <topology evidence="5">Multi-pass membrane protein</topology>
    </subcellularLocation>
    <subcellularLocation>
        <location evidence="1">Endomembrane system</location>
        <topology evidence="1">Multi-pass membrane protein</topology>
    </subcellularLocation>
    <subcellularLocation>
        <location evidence="6">Membrane</location>
        <topology evidence="6">Multi-pass membrane protein</topology>
    </subcellularLocation>
</comment>
<dbReference type="EMBL" id="QKZK01000008">
    <property type="protein sequence ID" value="PZX17894.1"/>
    <property type="molecule type" value="Genomic_DNA"/>
</dbReference>
<sequence>MRHELMLAVSVVVLLVVEIFSSAKHKTNVVLPLSIALMGLSMLVGGMYPEAGTLFGGIYRTDALRTAVKLVLDAGALLVFFQVYGWIRRPENSDKVSEFFILVFSTLIGMHYMVSAGDFMMMYLGLELASIPLSALAAFDRYKRVSAEAGIKYILSSAMSTAFLLFGLSFIYITAGTLHFDALQAAFRPDVLTILGLVFFMAGMAFKISLVPFHLWTADVYEGAPVAVTAYFSVVSKGAAVFVLTWVLYHVFGAAVEQWRIILVTLAVMTMTVGNLFALRQQNMKRFLAFSSIAQAGFILLGMLGQGALGMASVVFYLLVYVFTNIAAFSVVAAISNATGKENIDDYRGLYATNPRLTLVLMVALFSLAGIPPVAGFFGKLFLFNAAASQGYYWLIFVAVVNATISLYYYLRPVRAMFIDKNEHPIAFFKSDAYMRMGLLLCMAGIFATGFISWFFEYLFAVS</sequence>
<keyword evidence="5" id="KW-0520">NAD</keyword>
<dbReference type="GO" id="GO:0012505">
    <property type="term" value="C:endomembrane system"/>
    <property type="evidence" value="ECO:0007669"/>
    <property type="project" value="UniProtKB-SubCell"/>
</dbReference>
<evidence type="ECO:0000256" key="1">
    <source>
        <dbReference type="ARBA" id="ARBA00004127"/>
    </source>
</evidence>
<feature type="transmembrane region" description="Helical" evidence="5">
    <location>
        <begin position="391"/>
        <end position="411"/>
    </location>
</feature>
<feature type="transmembrane region" description="Helical" evidence="5">
    <location>
        <begin position="315"/>
        <end position="336"/>
    </location>
</feature>
<feature type="transmembrane region" description="Helical" evidence="5">
    <location>
        <begin position="99"/>
        <end position="114"/>
    </location>
</feature>
<feature type="transmembrane region" description="Helical" evidence="5">
    <location>
        <begin position="357"/>
        <end position="379"/>
    </location>
</feature>
<feature type="transmembrane region" description="Helical" evidence="5">
    <location>
        <begin position="261"/>
        <end position="280"/>
    </location>
</feature>
<dbReference type="Pfam" id="PF00361">
    <property type="entry name" value="Proton_antipo_M"/>
    <property type="match status" value="1"/>
</dbReference>
<dbReference type="GO" id="GO:0005886">
    <property type="term" value="C:plasma membrane"/>
    <property type="evidence" value="ECO:0007669"/>
    <property type="project" value="UniProtKB-SubCell"/>
</dbReference>
<evidence type="ECO:0000259" key="7">
    <source>
        <dbReference type="Pfam" id="PF00361"/>
    </source>
</evidence>
<keyword evidence="3 5" id="KW-1133">Transmembrane helix</keyword>
<keyword evidence="9" id="KW-1185">Reference proteome</keyword>
<evidence type="ECO:0000256" key="2">
    <source>
        <dbReference type="ARBA" id="ARBA00022692"/>
    </source>
</evidence>
<dbReference type="GO" id="GO:0008137">
    <property type="term" value="F:NADH dehydrogenase (ubiquinone) activity"/>
    <property type="evidence" value="ECO:0007669"/>
    <property type="project" value="InterPro"/>
</dbReference>
<evidence type="ECO:0000256" key="5">
    <source>
        <dbReference type="HAMAP-Rule" id="MF_00445"/>
    </source>
</evidence>
<comment type="function">
    <text evidence="5">NDH-1 shuttles electrons from NADH, via FMN and iron-sulfur (Fe-S) centers, to quinones in the respiratory chain. The immediate electron acceptor for the enzyme in this species is believed to be a menaquinone. Couples the redox reaction to proton translocation (for every two electrons transferred, four hydrogen ions are translocated across the cytoplasmic membrane), and thus conserves the redox energy in a proton gradient.</text>
</comment>
<comment type="subunit">
    <text evidence="5">NDH-1 is composed of 14 different subunits. Subunits NuoA, H, J, K, L, M, N constitute the membrane sector of the complex.</text>
</comment>
<protein>
    <recommendedName>
        <fullName evidence="5">NADH-quinone oxidoreductase subunit N</fullName>
        <ecNumber evidence="5">7.1.1.-</ecNumber>
    </recommendedName>
    <alternativeName>
        <fullName evidence="5">NADH dehydrogenase I subunit N</fullName>
    </alternativeName>
    <alternativeName>
        <fullName evidence="5">NDH-1 subunit N</fullName>
    </alternativeName>
</protein>
<dbReference type="NCBIfam" id="TIGR01770">
    <property type="entry name" value="NDH_I_N"/>
    <property type="match status" value="1"/>
</dbReference>
<feature type="transmembrane region" description="Helical" evidence="5">
    <location>
        <begin position="287"/>
        <end position="309"/>
    </location>
</feature>
<dbReference type="HAMAP" id="MF_00445">
    <property type="entry name" value="NDH1_NuoN_1"/>
    <property type="match status" value="1"/>
</dbReference>
<dbReference type="EC" id="7.1.1.-" evidence="5"/>
<dbReference type="InterPro" id="IPR001750">
    <property type="entry name" value="ND/Mrp_TM"/>
</dbReference>
<dbReference type="GO" id="GO:0048038">
    <property type="term" value="F:quinone binding"/>
    <property type="evidence" value="ECO:0007669"/>
    <property type="project" value="UniProtKB-KW"/>
</dbReference>
<reference evidence="8 9" key="1">
    <citation type="submission" date="2018-06" db="EMBL/GenBank/DDBJ databases">
        <title>Genomic Encyclopedia of Archaeal and Bacterial Type Strains, Phase II (KMG-II): from individual species to whole genera.</title>
        <authorList>
            <person name="Goeker M."/>
        </authorList>
    </citation>
    <scope>NUCLEOTIDE SEQUENCE [LARGE SCALE GENOMIC DNA]</scope>
    <source>
        <strain evidence="8 9">DSM 6779</strain>
    </source>
</reference>
<evidence type="ECO:0000256" key="6">
    <source>
        <dbReference type="RuleBase" id="RU000320"/>
    </source>
</evidence>
<keyword evidence="5" id="KW-1003">Cell membrane</keyword>
<feature type="transmembrane region" description="Helical" evidence="5">
    <location>
        <begin position="120"/>
        <end position="139"/>
    </location>
</feature>
<feature type="transmembrane region" description="Helical" evidence="5">
    <location>
        <begin position="151"/>
        <end position="173"/>
    </location>
</feature>
<evidence type="ECO:0000256" key="3">
    <source>
        <dbReference type="ARBA" id="ARBA00022989"/>
    </source>
</evidence>
<evidence type="ECO:0000313" key="9">
    <source>
        <dbReference type="Proteomes" id="UP000249239"/>
    </source>
</evidence>
<feature type="transmembrane region" description="Helical" evidence="5">
    <location>
        <begin position="6"/>
        <end position="23"/>
    </location>
</feature>
<keyword evidence="5" id="KW-1278">Translocase</keyword>
<feature type="domain" description="NADH:quinone oxidoreductase/Mrp antiporter transmembrane" evidence="7">
    <location>
        <begin position="116"/>
        <end position="406"/>
    </location>
</feature>
<dbReference type="PANTHER" id="PTHR22773">
    <property type="entry name" value="NADH DEHYDROGENASE"/>
    <property type="match status" value="1"/>
</dbReference>
<gene>
    <name evidence="5" type="primary">nuoN</name>
    <name evidence="8" type="ORF">LX69_01307</name>
</gene>